<name>A0A9D8KFD0_9DELT</name>
<accession>A0A9D8KFD0</accession>
<evidence type="ECO:0000313" key="2">
    <source>
        <dbReference type="Proteomes" id="UP000809273"/>
    </source>
</evidence>
<reference evidence="1" key="1">
    <citation type="journal article" date="2021" name="Environ. Microbiol.">
        <title>Genomic characterization of three novel Desulfobacterota classes expand the metabolic and phylogenetic diversity of the phylum.</title>
        <authorList>
            <person name="Murphy C.L."/>
            <person name="Biggerstaff J."/>
            <person name="Eichhorn A."/>
            <person name="Ewing E."/>
            <person name="Shahan R."/>
            <person name="Soriano D."/>
            <person name="Stewart S."/>
            <person name="VanMol K."/>
            <person name="Walker R."/>
            <person name="Walters P."/>
            <person name="Elshahed M.S."/>
            <person name="Youssef N.H."/>
        </authorList>
    </citation>
    <scope>NUCLEOTIDE SEQUENCE</scope>
    <source>
        <strain evidence="1">Zod_Metabat.24</strain>
    </source>
</reference>
<sequence>MNYMKLIKGDKRRISILAVSALFVLLLTTNAFPKSPLETGNQIIAERADELIKGGGKAETYAYGAIADNDNNRNMFRIPALISELTGLDFVPLAIIEHIGSDIVLYATVAGLPDDLRGKEDAVKILARRQLKHFERTYYDSYFKELKGEDHLTFSNAAAKEVSEAFTAEYGDLTASDPESLGRKYPTAKEASELTGIDISALSRIRAFGGLESLLKFLSLLPEDLPGRDKAIKVVAKEKRKAGF</sequence>
<dbReference type="AlphaFoldDB" id="A0A9D8KFD0"/>
<dbReference type="EMBL" id="JAFGIX010000052">
    <property type="protein sequence ID" value="MBN1573532.1"/>
    <property type="molecule type" value="Genomic_DNA"/>
</dbReference>
<evidence type="ECO:0000313" key="1">
    <source>
        <dbReference type="EMBL" id="MBN1573532.1"/>
    </source>
</evidence>
<reference evidence="1" key="2">
    <citation type="submission" date="2021-01" db="EMBL/GenBank/DDBJ databases">
        <authorList>
            <person name="Hahn C.R."/>
            <person name="Youssef N.H."/>
            <person name="Elshahed M."/>
        </authorList>
    </citation>
    <scope>NUCLEOTIDE SEQUENCE</scope>
    <source>
        <strain evidence="1">Zod_Metabat.24</strain>
    </source>
</reference>
<protein>
    <submittedName>
        <fullName evidence="1">Uncharacterized protein</fullName>
    </submittedName>
</protein>
<comment type="caution">
    <text evidence="1">The sequence shown here is derived from an EMBL/GenBank/DDBJ whole genome shotgun (WGS) entry which is preliminary data.</text>
</comment>
<gene>
    <name evidence="1" type="ORF">JW984_10090</name>
</gene>
<proteinExistence type="predicted"/>
<organism evidence="1 2">
    <name type="scientific">Candidatus Zymogenus saltonus</name>
    <dbReference type="NCBI Taxonomy" id="2844893"/>
    <lineage>
        <taxon>Bacteria</taxon>
        <taxon>Deltaproteobacteria</taxon>
        <taxon>Candidatus Zymogenia</taxon>
        <taxon>Candidatus Zymogeniales</taxon>
        <taxon>Candidatus Zymogenaceae</taxon>
        <taxon>Candidatus Zymogenus</taxon>
    </lineage>
</organism>
<dbReference type="Proteomes" id="UP000809273">
    <property type="component" value="Unassembled WGS sequence"/>
</dbReference>